<organism evidence="1 2">
    <name type="scientific">Paracraurococcus ruber</name>
    <dbReference type="NCBI Taxonomy" id="77675"/>
    <lineage>
        <taxon>Bacteria</taxon>
        <taxon>Pseudomonadati</taxon>
        <taxon>Pseudomonadota</taxon>
        <taxon>Alphaproteobacteria</taxon>
        <taxon>Acetobacterales</taxon>
        <taxon>Roseomonadaceae</taxon>
        <taxon>Paracraurococcus</taxon>
    </lineage>
</organism>
<evidence type="ECO:0000313" key="1">
    <source>
        <dbReference type="EMBL" id="MBK1662662.1"/>
    </source>
</evidence>
<dbReference type="EMBL" id="NRSG01000669">
    <property type="protein sequence ID" value="MBK1662662.1"/>
    <property type="molecule type" value="Genomic_DNA"/>
</dbReference>
<sequence length="126" mass="12945">PPLPRLAALPAPLRDAVLALAARHEGTGVVPSLYLHLAHWPAVPAALPAWLGPALDPAAIAVGRDAAVRLATQEADALRPALDLQGEVPGGHGPAVLAVLGRFTRQVIPAMVPVGMALARSLAPRR</sequence>
<proteinExistence type="predicted"/>
<dbReference type="Proteomes" id="UP000697995">
    <property type="component" value="Unassembled WGS sequence"/>
</dbReference>
<dbReference type="RefSeq" id="WP_200306887.1">
    <property type="nucleotide sequence ID" value="NZ_NRSG01000669.1"/>
</dbReference>
<comment type="caution">
    <text evidence="1">The sequence shown here is derived from an EMBL/GenBank/DDBJ whole genome shotgun (WGS) entry which is preliminary data.</text>
</comment>
<keyword evidence="2" id="KW-1185">Reference proteome</keyword>
<name>A0ABS1D8W5_9PROT</name>
<feature type="non-terminal residue" evidence="1">
    <location>
        <position position="1"/>
    </location>
</feature>
<protein>
    <submittedName>
        <fullName evidence="1">Uncharacterized protein</fullName>
    </submittedName>
</protein>
<gene>
    <name evidence="1" type="ORF">CKO45_31300</name>
</gene>
<evidence type="ECO:0000313" key="2">
    <source>
        <dbReference type="Proteomes" id="UP000697995"/>
    </source>
</evidence>
<accession>A0ABS1D8W5</accession>
<reference evidence="1 2" key="1">
    <citation type="journal article" date="2020" name="Microorganisms">
        <title>Osmotic Adaptation and Compatible Solute Biosynthesis of Phototrophic Bacteria as Revealed from Genome Analyses.</title>
        <authorList>
            <person name="Imhoff J.F."/>
            <person name="Rahn T."/>
            <person name="Kunzel S."/>
            <person name="Keller A."/>
            <person name="Neulinger S.C."/>
        </authorList>
    </citation>
    <scope>NUCLEOTIDE SEQUENCE [LARGE SCALE GENOMIC DNA]</scope>
    <source>
        <strain evidence="1 2">DSM 15382</strain>
    </source>
</reference>